<keyword evidence="1" id="KW-0677">Repeat</keyword>
<dbReference type="Gene3D" id="2.180.10.10">
    <property type="entry name" value="RHS repeat-associated core"/>
    <property type="match status" value="3"/>
</dbReference>
<feature type="domain" description="Teneurin-like YD-shell" evidence="5">
    <location>
        <begin position="1090"/>
        <end position="1255"/>
    </location>
</feature>
<name>A0A4R5KCG9_9MICC</name>
<dbReference type="InterPro" id="IPR056823">
    <property type="entry name" value="TEN-like_YD-shell"/>
</dbReference>
<dbReference type="InterPro" id="IPR045351">
    <property type="entry name" value="DUF6531"/>
</dbReference>
<feature type="compositionally biased region" description="Polar residues" evidence="2">
    <location>
        <begin position="861"/>
        <end position="879"/>
    </location>
</feature>
<accession>A0A4R5KCG9</accession>
<dbReference type="InterPro" id="IPR022385">
    <property type="entry name" value="Rhs_assc_core"/>
</dbReference>
<keyword evidence="3" id="KW-0812">Transmembrane</keyword>
<evidence type="ECO:0000256" key="3">
    <source>
        <dbReference type="SAM" id="Phobius"/>
    </source>
</evidence>
<dbReference type="NCBIfam" id="TIGR03696">
    <property type="entry name" value="Rhs_assc_core"/>
    <property type="match status" value="1"/>
</dbReference>
<dbReference type="Pfam" id="PF05593">
    <property type="entry name" value="RHS_repeat"/>
    <property type="match status" value="7"/>
</dbReference>
<dbReference type="NCBIfam" id="TIGR01643">
    <property type="entry name" value="YD_repeat_2x"/>
    <property type="match status" value="11"/>
</dbReference>
<evidence type="ECO:0000259" key="4">
    <source>
        <dbReference type="Pfam" id="PF20148"/>
    </source>
</evidence>
<sequence length="1626" mass="169427">MRPSMTRDCRKMTCEVESNSSAGRYFVFVKLIRCQLSCAPTLRQEPSISYVNLIFGSNAPSLTLKNRVLRALAMGDPRFHYHLGPTVGSGLYWGKPNVWGVSMRAVRLVLCGLLSLALMLAGFTPPVLAAISRSLAAPPQAVAQSAARTLPEVIAPPSVLPPRALPAAPASISKLFSLASAPRTQGDVFKGAVPMTSSGWSVSLAMTVGTTVSLTATVNQPLDGTGQWLEIFDMSSTGTMNYLNYCNTGTTCSSTTIPAENQSTYIAVVGNTITNSYAEYAPSSASAWSNQVTPPAWTITLTANITTSIGLTATSNYAATGTTYLEIFDTAKPQTGGITYLNFCNSGTTCTATTVPQEKGASYIAVVTHGSTNTYPPSSIIATSSPVTPPPWTITLTASGTTVTATTNYAAGYNVYVEIFDISKPQTYITYIQFCSSGAVCTGTTSSPSHQFIATVGNISNYYPPSSIIALSNQVSTSGPTAPYETVGGSNPAEVYCPQCAAGDPVNTSNGEFYENTTDVSIAGRGPGLTVSRTYSSQRASFDGPLGFGWSFNYSMSLALNSSGTVDIHQENGSMVTFTPDAGGLYHAPARVVAALVHNADGTWTYTRRAKDIFTFTSSGQLSSLSDLNGNATTLARNASGQLTTATDSAGRTLTFAYNAGGRIATIADPAGRVFAYGYDSAGRLTSYTAPGGAVTGYGYDASNLITSVTDPRGTATVNTYDQAQRVTKQTTPAGDLLISYGVDGSDAQTTITSPGGRITKETYRSGQMIKRITGAGSPQESTWLYAYDQNTFGATSATDPLGHVSSATYDSVGNRLTATDPANHQQSWTYNTLNQVTTATDAAGTVTTYSYDTSGNPLSVSTPLTGTSQTATTSYAHTDSSHPGDITAITGPDGHTTTLTHTTTGALASSTDPLGNTTSFTYDALGRRLTSVSPPGNTTANSYDTAGHLTTVTDPLNHTTTYSYDADGNRTALTDANGNTTVTAYDTVNRPTTVTNPDNTVTTTAYDADGNRTSTTDALGHATTYTYDALNMLTSSTDPLNRTTSYAYDSAGHPVTVTDPAGRTTTNTFDVAGNRTGTSYSGGATPSATFTYTATGKTATMTDGTGTTTNTYDALGRLTASTNGAGQATGYSYDLSGHLTALAYPNGQTVNRAYDAAGHLTGITDWSGHTTTFTPDADGNAVSTTYGNGVTAAATFDASGQLSAITDTGPGSTALASFTYTRNNVGALASSTITGITQPAETYSYTSRDQLAAVNTSTYSYDSAGNATALASGATLAYDAASQASSYTLSGTITAITYDTQGNRLTGPAPGGTTASYTWDQANRLTAANGTTYAYNADGLRTTRTPATGAAQHFAWDSRPGVPLMLTDGTTSYLYDDAGHPVEQIDGTGAALYYQHDQYGSTRLLTDQTGVAAASYTYDANGNLTAKTGTADTVLRWNGQTQDTDTGLYYLRARYYDPATAQFLSVDPLASITKAIYTYADNNPLNKTDPLGLSSNPLNISDGDSGGSCPNQKHEAPTMDLLNSKDNCIMVQSCNIYGTPSWATYTPNVGPIDPKVANNPANTFGCRLNAAAWFLGPLALARIPSAARHLSVLGKLPEVAQGWTATGDTITVSGIVGGGLCSIGQ</sequence>
<dbReference type="InterPro" id="IPR006530">
    <property type="entry name" value="YD"/>
</dbReference>
<dbReference type="InterPro" id="IPR031325">
    <property type="entry name" value="RHS_repeat"/>
</dbReference>
<evidence type="ECO:0000313" key="6">
    <source>
        <dbReference type="EMBL" id="TDF92846.1"/>
    </source>
</evidence>
<evidence type="ECO:0000259" key="5">
    <source>
        <dbReference type="Pfam" id="PF25023"/>
    </source>
</evidence>
<dbReference type="EMBL" id="SMRU01000021">
    <property type="protein sequence ID" value="TDF92846.1"/>
    <property type="molecule type" value="Genomic_DNA"/>
</dbReference>
<proteinExistence type="predicted"/>
<comment type="caution">
    <text evidence="6">The sequence shown here is derived from an EMBL/GenBank/DDBJ whole genome shotgun (WGS) entry which is preliminary data.</text>
</comment>
<evidence type="ECO:0000256" key="2">
    <source>
        <dbReference type="SAM" id="MobiDB-lite"/>
    </source>
</evidence>
<keyword evidence="3" id="KW-0472">Membrane</keyword>
<dbReference type="PANTHER" id="PTHR32305">
    <property type="match status" value="1"/>
</dbReference>
<dbReference type="InterPro" id="IPR050708">
    <property type="entry name" value="T6SS_VgrG/RHS"/>
</dbReference>
<evidence type="ECO:0000256" key="1">
    <source>
        <dbReference type="ARBA" id="ARBA00022737"/>
    </source>
</evidence>
<dbReference type="PANTHER" id="PTHR32305:SF17">
    <property type="entry name" value="TRNA NUCLEASE WAPA"/>
    <property type="match status" value="1"/>
</dbReference>
<feature type="domain" description="DUF6531" evidence="4">
    <location>
        <begin position="503"/>
        <end position="578"/>
    </location>
</feature>
<gene>
    <name evidence="6" type="ORF">E1809_16940</name>
</gene>
<dbReference type="Pfam" id="PF20148">
    <property type="entry name" value="DUF6531"/>
    <property type="match status" value="1"/>
</dbReference>
<evidence type="ECO:0000313" key="7">
    <source>
        <dbReference type="Proteomes" id="UP000295511"/>
    </source>
</evidence>
<protein>
    <submittedName>
        <fullName evidence="6">RHS repeat protein</fullName>
    </submittedName>
</protein>
<feature type="transmembrane region" description="Helical" evidence="3">
    <location>
        <begin position="105"/>
        <end position="123"/>
    </location>
</feature>
<keyword evidence="3" id="KW-1133">Transmembrane helix</keyword>
<feature type="region of interest" description="Disordered" evidence="2">
    <location>
        <begin position="861"/>
        <end position="885"/>
    </location>
</feature>
<feature type="domain" description="Teneurin-like YD-shell" evidence="5">
    <location>
        <begin position="1371"/>
        <end position="1484"/>
    </location>
</feature>
<dbReference type="Proteomes" id="UP000295511">
    <property type="component" value="Unassembled WGS sequence"/>
</dbReference>
<dbReference type="Pfam" id="PF25023">
    <property type="entry name" value="TEN_YD-shell"/>
    <property type="match status" value="2"/>
</dbReference>
<reference evidence="6 7" key="1">
    <citation type="submission" date="2019-03" db="EMBL/GenBank/DDBJ databases">
        <title>Whole genome sequence of Arthrobacter sp JH1-1.</title>
        <authorList>
            <person name="Trinh H.N."/>
        </authorList>
    </citation>
    <scope>NUCLEOTIDE SEQUENCE [LARGE SCALE GENOMIC DNA]</scope>
    <source>
        <strain evidence="6 7">JH1-1</strain>
    </source>
</reference>
<dbReference type="OrthoDB" id="5150353at2"/>
<keyword evidence="7" id="KW-1185">Reference proteome</keyword>
<organism evidence="6 7">
    <name type="scientific">Arthrobacter terricola</name>
    <dbReference type="NCBI Taxonomy" id="2547396"/>
    <lineage>
        <taxon>Bacteria</taxon>
        <taxon>Bacillati</taxon>
        <taxon>Actinomycetota</taxon>
        <taxon>Actinomycetes</taxon>
        <taxon>Micrococcales</taxon>
        <taxon>Micrococcaceae</taxon>
        <taxon>Arthrobacter</taxon>
    </lineage>
</organism>